<dbReference type="AlphaFoldDB" id="A0A7X0C0B9"/>
<dbReference type="NCBIfam" id="TIGR01484">
    <property type="entry name" value="HAD-SF-IIB"/>
    <property type="match status" value="1"/>
</dbReference>
<dbReference type="InterPro" id="IPR023214">
    <property type="entry name" value="HAD_sf"/>
</dbReference>
<gene>
    <name evidence="7" type="ORF">FHU36_002644</name>
</gene>
<dbReference type="SUPFAM" id="SSF56784">
    <property type="entry name" value="HAD-like"/>
    <property type="match status" value="1"/>
</dbReference>
<comment type="cofactor">
    <cofactor evidence="6">
        <name>Mg(2+)</name>
        <dbReference type="ChEBI" id="CHEBI:18420"/>
    </cofactor>
</comment>
<dbReference type="GO" id="GO:0004805">
    <property type="term" value="F:trehalose-phosphatase activity"/>
    <property type="evidence" value="ECO:0007669"/>
    <property type="project" value="UniProtKB-EC"/>
</dbReference>
<dbReference type="CDD" id="cd01627">
    <property type="entry name" value="HAD_TPP"/>
    <property type="match status" value="1"/>
</dbReference>
<accession>A0A7X0C0B9</accession>
<dbReference type="RefSeq" id="WP_185083980.1">
    <property type="nucleotide sequence ID" value="NZ_JACHJB010000001.1"/>
</dbReference>
<dbReference type="InterPro" id="IPR003337">
    <property type="entry name" value="Trehalose_PPase"/>
</dbReference>
<proteinExistence type="inferred from homology"/>
<comment type="catalytic activity">
    <reaction evidence="1 6">
        <text>alpha,alpha-trehalose 6-phosphate + H2O = alpha,alpha-trehalose + phosphate</text>
        <dbReference type="Rhea" id="RHEA:23420"/>
        <dbReference type="ChEBI" id="CHEBI:15377"/>
        <dbReference type="ChEBI" id="CHEBI:16551"/>
        <dbReference type="ChEBI" id="CHEBI:43474"/>
        <dbReference type="ChEBI" id="CHEBI:58429"/>
        <dbReference type="EC" id="3.1.3.12"/>
    </reaction>
</comment>
<dbReference type="PANTHER" id="PTHR43768:SF3">
    <property type="entry name" value="TREHALOSE 6-PHOSPHATE PHOSPHATASE"/>
    <property type="match status" value="1"/>
</dbReference>
<keyword evidence="8" id="KW-1185">Reference proteome</keyword>
<comment type="function">
    <text evidence="5 6">Removes the phosphate from trehalose 6-phosphate to produce free trehalose.</text>
</comment>
<dbReference type="GO" id="GO:0005992">
    <property type="term" value="P:trehalose biosynthetic process"/>
    <property type="evidence" value="ECO:0007669"/>
    <property type="project" value="UniProtKB-UniPathway"/>
</dbReference>
<dbReference type="PANTHER" id="PTHR43768">
    <property type="entry name" value="TREHALOSE 6-PHOSPHATE PHOSPHATASE"/>
    <property type="match status" value="1"/>
</dbReference>
<name>A0A7X0C0B9_9ACTN</name>
<dbReference type="Gene3D" id="3.40.50.1000">
    <property type="entry name" value="HAD superfamily/HAD-like"/>
    <property type="match status" value="1"/>
</dbReference>
<evidence type="ECO:0000256" key="6">
    <source>
        <dbReference type="RuleBase" id="RU361117"/>
    </source>
</evidence>
<dbReference type="InterPro" id="IPR006379">
    <property type="entry name" value="HAD-SF_hydro_IIB"/>
</dbReference>
<protein>
    <recommendedName>
        <fullName evidence="6">Trehalose 6-phosphate phosphatase</fullName>
        <ecNumber evidence="6">3.1.3.12</ecNumber>
    </recommendedName>
</protein>
<comment type="caution">
    <text evidence="7">The sequence shown here is derived from an EMBL/GenBank/DDBJ whole genome shotgun (WGS) entry which is preliminary data.</text>
</comment>
<comment type="similarity">
    <text evidence="3 6">Belongs to the trehalose phosphatase family.</text>
</comment>
<keyword evidence="4 6" id="KW-0378">Hydrolase</keyword>
<evidence type="ECO:0000256" key="2">
    <source>
        <dbReference type="ARBA" id="ARBA00005199"/>
    </source>
</evidence>
<dbReference type="Pfam" id="PF02358">
    <property type="entry name" value="Trehalose_PPase"/>
    <property type="match status" value="1"/>
</dbReference>
<dbReference type="EC" id="3.1.3.12" evidence="6"/>
<evidence type="ECO:0000256" key="3">
    <source>
        <dbReference type="ARBA" id="ARBA00008770"/>
    </source>
</evidence>
<dbReference type="Proteomes" id="UP000583800">
    <property type="component" value="Unassembled WGS sequence"/>
</dbReference>
<evidence type="ECO:0000256" key="1">
    <source>
        <dbReference type="ARBA" id="ARBA00000500"/>
    </source>
</evidence>
<keyword evidence="6" id="KW-0479">Metal-binding</keyword>
<evidence type="ECO:0000313" key="8">
    <source>
        <dbReference type="Proteomes" id="UP000583800"/>
    </source>
</evidence>
<dbReference type="UniPathway" id="UPA00299"/>
<keyword evidence="6" id="KW-0460">Magnesium</keyword>
<evidence type="ECO:0000256" key="5">
    <source>
        <dbReference type="ARBA" id="ARBA00024179"/>
    </source>
</evidence>
<reference evidence="7 8" key="1">
    <citation type="submission" date="2020-08" db="EMBL/GenBank/DDBJ databases">
        <title>Sequencing the genomes of 1000 actinobacteria strains.</title>
        <authorList>
            <person name="Klenk H.-P."/>
        </authorList>
    </citation>
    <scope>NUCLEOTIDE SEQUENCE [LARGE SCALE GENOMIC DNA]</scope>
    <source>
        <strain evidence="7 8">DSM 45913</strain>
    </source>
</reference>
<dbReference type="InterPro" id="IPR044651">
    <property type="entry name" value="OTSB-like"/>
</dbReference>
<dbReference type="EMBL" id="JACHJB010000001">
    <property type="protein sequence ID" value="MBB6346135.1"/>
    <property type="molecule type" value="Genomic_DNA"/>
</dbReference>
<dbReference type="NCBIfam" id="TIGR00685">
    <property type="entry name" value="T6PP"/>
    <property type="match status" value="1"/>
</dbReference>
<dbReference type="InterPro" id="IPR036412">
    <property type="entry name" value="HAD-like_sf"/>
</dbReference>
<dbReference type="Gene3D" id="3.30.70.1020">
    <property type="entry name" value="Trehalose-6-phosphate phosphatase related protein, domain 2"/>
    <property type="match status" value="1"/>
</dbReference>
<organism evidence="7 8">
    <name type="scientific">Nonomuraea muscovyensis</name>
    <dbReference type="NCBI Taxonomy" id="1124761"/>
    <lineage>
        <taxon>Bacteria</taxon>
        <taxon>Bacillati</taxon>
        <taxon>Actinomycetota</taxon>
        <taxon>Actinomycetes</taxon>
        <taxon>Streptosporangiales</taxon>
        <taxon>Streptosporangiaceae</taxon>
        <taxon>Nonomuraea</taxon>
    </lineage>
</organism>
<comment type="pathway">
    <text evidence="2 6">Glycan biosynthesis; trehalose biosynthesis.</text>
</comment>
<evidence type="ECO:0000313" key="7">
    <source>
        <dbReference type="EMBL" id="MBB6346135.1"/>
    </source>
</evidence>
<dbReference type="GO" id="GO:0046872">
    <property type="term" value="F:metal ion binding"/>
    <property type="evidence" value="ECO:0007669"/>
    <property type="project" value="UniProtKB-KW"/>
</dbReference>
<sequence length="272" mass="29671">MGATATVRDLPDALHDDGRLAARTAGRHPAVFLDYDGVLTPIVDRPEDAVISDGMRDTVRALASRCPVCVVSGRDRTVVQRLMGVDDLVVAGSHGFDIWSPEEGVIAHDPAPGSAHLIAEVTERLRAETQALDGVIVEPKRSSVAAHYRLAAPEDRERVADVVRSLQAEHPDDLKILPGKMVYEIQPNVDWNKGRAVLYLLDVLKLDPDRFVPLYLGDDLTDEDAFRALRGRGIGIIVGRPDDAEVADRPTAAEFSLASPEEVERFLATLAY</sequence>
<evidence type="ECO:0000256" key="4">
    <source>
        <dbReference type="ARBA" id="ARBA00022801"/>
    </source>
</evidence>